<dbReference type="PROSITE" id="PS00676">
    <property type="entry name" value="SIGMA54_INTERACT_2"/>
    <property type="match status" value="1"/>
</dbReference>
<dbReference type="InterPro" id="IPR027417">
    <property type="entry name" value="P-loop_NTPase"/>
</dbReference>
<reference evidence="12" key="1">
    <citation type="submission" date="2015-09" db="EMBL/GenBank/DDBJ databases">
        <authorList>
            <person name="Shao Z."/>
            <person name="Wang L."/>
        </authorList>
    </citation>
    <scope>NUCLEOTIDE SEQUENCE [LARGE SCALE GENOMIC DNA]</scope>
    <source>
        <strain evidence="12">F13-1</strain>
    </source>
</reference>
<name>A0A291HTE8_9GAMM</name>
<evidence type="ECO:0000256" key="8">
    <source>
        <dbReference type="PROSITE-ProRule" id="PRU00169"/>
    </source>
</evidence>
<dbReference type="Proteomes" id="UP000217763">
    <property type="component" value="Chromosome"/>
</dbReference>
<dbReference type="SUPFAM" id="SSF46689">
    <property type="entry name" value="Homeodomain-like"/>
    <property type="match status" value="1"/>
</dbReference>
<dbReference type="InterPro" id="IPR002197">
    <property type="entry name" value="HTH_Fis"/>
</dbReference>
<feature type="domain" description="Sigma-54 factor interaction" evidence="9">
    <location>
        <begin position="139"/>
        <end position="368"/>
    </location>
</feature>
<dbReference type="GO" id="GO:0043565">
    <property type="term" value="F:sequence-specific DNA binding"/>
    <property type="evidence" value="ECO:0007669"/>
    <property type="project" value="InterPro"/>
</dbReference>
<dbReference type="PROSITE" id="PS50110">
    <property type="entry name" value="RESPONSE_REGULATORY"/>
    <property type="match status" value="1"/>
</dbReference>
<dbReference type="SUPFAM" id="SSF52540">
    <property type="entry name" value="P-loop containing nucleoside triphosphate hydrolases"/>
    <property type="match status" value="1"/>
</dbReference>
<dbReference type="InterPro" id="IPR025944">
    <property type="entry name" value="Sigma_54_int_dom_CS"/>
</dbReference>
<keyword evidence="1 8" id="KW-0597">Phosphoprotein</keyword>
<sequence>MEILLIDDEAMVRDSLTEMLELEGFRVRAFADPRRALAELSPGREAVLLTDVRMPGLDGLELLQRVQARDRELPVILMSGHGDIPMAIQAMKEGAYDFLEKPLQPEALLERLHSAMAQRRLSLQPQSQPEGEDPLARTLLGQSAPMQRLREQLRVLAAAQVDTLIYGETGTGKDVSARALHDAGPRRDKRFVAINCGAMPEHLLESELFGHEAGAFTGAQRRHIGKIEVAHGGTLFLDEIESMPLAAQIRLLRVLQERTIERVGGTDPIPVRITVIAASKADLAELSEQGRFRADLYYRLNVACLHLPPLRERKEDLAELFRFHARQAADRYQRPLPGLRPSQLARLEQHDWPGNVRELRNVAERFVLGVAGEGLNLDQPEPTADGDGDADFEQQLEGYERRLIMDSLRRHQGQINKAAEHLNLTRKTLYRKMKKYQLDKWDYRG</sequence>
<evidence type="ECO:0000256" key="6">
    <source>
        <dbReference type="ARBA" id="ARBA00023125"/>
    </source>
</evidence>
<dbReference type="CDD" id="cd00009">
    <property type="entry name" value="AAA"/>
    <property type="match status" value="1"/>
</dbReference>
<feature type="domain" description="Response regulatory" evidence="10">
    <location>
        <begin position="2"/>
        <end position="116"/>
    </location>
</feature>
<evidence type="ECO:0000259" key="10">
    <source>
        <dbReference type="PROSITE" id="PS50110"/>
    </source>
</evidence>
<keyword evidence="7" id="KW-0804">Transcription</keyword>
<evidence type="ECO:0000256" key="2">
    <source>
        <dbReference type="ARBA" id="ARBA00022741"/>
    </source>
</evidence>
<protein>
    <submittedName>
        <fullName evidence="11">C4-dicarboxylate ABC transporter</fullName>
    </submittedName>
</protein>
<dbReference type="InterPro" id="IPR011006">
    <property type="entry name" value="CheY-like_superfamily"/>
</dbReference>
<dbReference type="EMBL" id="CP012621">
    <property type="protein sequence ID" value="ATG75331.1"/>
    <property type="molecule type" value="Genomic_DNA"/>
</dbReference>
<dbReference type="PANTHER" id="PTHR32071:SF57">
    <property type="entry name" value="C4-DICARBOXYLATE TRANSPORT TRANSCRIPTIONAL REGULATORY PROTEIN DCTD"/>
    <property type="match status" value="1"/>
</dbReference>
<organism evidence="11 12">
    <name type="scientific">Zobellella denitrificans</name>
    <dbReference type="NCBI Taxonomy" id="347534"/>
    <lineage>
        <taxon>Bacteria</taxon>
        <taxon>Pseudomonadati</taxon>
        <taxon>Pseudomonadota</taxon>
        <taxon>Gammaproteobacteria</taxon>
        <taxon>Aeromonadales</taxon>
        <taxon>Aeromonadaceae</taxon>
        <taxon>Zobellella</taxon>
    </lineage>
</organism>
<evidence type="ECO:0000256" key="5">
    <source>
        <dbReference type="ARBA" id="ARBA00023015"/>
    </source>
</evidence>
<dbReference type="InterPro" id="IPR001789">
    <property type="entry name" value="Sig_transdc_resp-reg_receiver"/>
</dbReference>
<dbReference type="Pfam" id="PF25601">
    <property type="entry name" value="AAA_lid_14"/>
    <property type="match status" value="1"/>
</dbReference>
<evidence type="ECO:0000256" key="1">
    <source>
        <dbReference type="ARBA" id="ARBA00022553"/>
    </source>
</evidence>
<gene>
    <name evidence="11" type="ORF">AN401_16910</name>
</gene>
<keyword evidence="4" id="KW-0902">Two-component regulatory system</keyword>
<accession>A0A291HTE8</accession>
<dbReference type="Pfam" id="PF00158">
    <property type="entry name" value="Sigma54_activat"/>
    <property type="match status" value="1"/>
</dbReference>
<dbReference type="SMART" id="SM00382">
    <property type="entry name" value="AAA"/>
    <property type="match status" value="1"/>
</dbReference>
<evidence type="ECO:0000256" key="4">
    <source>
        <dbReference type="ARBA" id="ARBA00023012"/>
    </source>
</evidence>
<dbReference type="GO" id="GO:0000160">
    <property type="term" value="P:phosphorelay signal transduction system"/>
    <property type="evidence" value="ECO:0007669"/>
    <property type="project" value="UniProtKB-KW"/>
</dbReference>
<dbReference type="PANTHER" id="PTHR32071">
    <property type="entry name" value="TRANSCRIPTIONAL REGULATORY PROTEIN"/>
    <property type="match status" value="1"/>
</dbReference>
<proteinExistence type="predicted"/>
<dbReference type="InterPro" id="IPR002078">
    <property type="entry name" value="Sigma_54_int"/>
</dbReference>
<dbReference type="FunFam" id="3.40.50.2300:FF:000018">
    <property type="entry name" value="DNA-binding transcriptional regulator NtrC"/>
    <property type="match status" value="1"/>
</dbReference>
<keyword evidence="2" id="KW-0547">Nucleotide-binding</keyword>
<dbReference type="InterPro" id="IPR003593">
    <property type="entry name" value="AAA+_ATPase"/>
</dbReference>
<dbReference type="CDD" id="cd17549">
    <property type="entry name" value="REC_DctD-like"/>
    <property type="match status" value="1"/>
</dbReference>
<dbReference type="Gene3D" id="1.10.8.60">
    <property type="match status" value="1"/>
</dbReference>
<dbReference type="PRINTS" id="PR01590">
    <property type="entry name" value="HTHFIS"/>
</dbReference>
<evidence type="ECO:0000313" key="11">
    <source>
        <dbReference type="EMBL" id="ATG75331.1"/>
    </source>
</evidence>
<evidence type="ECO:0000259" key="9">
    <source>
        <dbReference type="PROSITE" id="PS50045"/>
    </source>
</evidence>
<dbReference type="GO" id="GO:0005524">
    <property type="term" value="F:ATP binding"/>
    <property type="evidence" value="ECO:0007669"/>
    <property type="project" value="UniProtKB-KW"/>
</dbReference>
<dbReference type="InterPro" id="IPR025943">
    <property type="entry name" value="Sigma_54_int_dom_ATP-bd_2"/>
</dbReference>
<dbReference type="InterPro" id="IPR058031">
    <property type="entry name" value="AAA_lid_NorR"/>
</dbReference>
<keyword evidence="6" id="KW-0238">DNA-binding</keyword>
<dbReference type="SMART" id="SM00448">
    <property type="entry name" value="REC"/>
    <property type="match status" value="1"/>
</dbReference>
<dbReference type="PROSITE" id="PS50045">
    <property type="entry name" value="SIGMA54_INTERACT_4"/>
    <property type="match status" value="1"/>
</dbReference>
<dbReference type="Gene3D" id="3.40.50.2300">
    <property type="match status" value="1"/>
</dbReference>
<keyword evidence="5" id="KW-0805">Transcription regulation</keyword>
<dbReference type="Gene3D" id="1.10.10.60">
    <property type="entry name" value="Homeodomain-like"/>
    <property type="match status" value="1"/>
</dbReference>
<evidence type="ECO:0000313" key="12">
    <source>
        <dbReference type="Proteomes" id="UP000217763"/>
    </source>
</evidence>
<dbReference type="InterPro" id="IPR009057">
    <property type="entry name" value="Homeodomain-like_sf"/>
</dbReference>
<dbReference type="PROSITE" id="PS00688">
    <property type="entry name" value="SIGMA54_INTERACT_3"/>
    <property type="match status" value="1"/>
</dbReference>
<dbReference type="GO" id="GO:0006355">
    <property type="term" value="P:regulation of DNA-templated transcription"/>
    <property type="evidence" value="ECO:0007669"/>
    <property type="project" value="InterPro"/>
</dbReference>
<dbReference type="FunFam" id="3.40.50.300:FF:000006">
    <property type="entry name" value="DNA-binding transcriptional regulator NtrC"/>
    <property type="match status" value="1"/>
</dbReference>
<dbReference type="SUPFAM" id="SSF52172">
    <property type="entry name" value="CheY-like"/>
    <property type="match status" value="1"/>
</dbReference>
<dbReference type="Pfam" id="PF02954">
    <property type="entry name" value="HTH_8"/>
    <property type="match status" value="1"/>
</dbReference>
<dbReference type="RefSeq" id="WP_096780005.1">
    <property type="nucleotide sequence ID" value="NZ_CP012621.1"/>
</dbReference>
<dbReference type="KEGG" id="zdf:AN401_16910"/>
<feature type="modified residue" description="4-aspartylphosphate" evidence="8">
    <location>
        <position position="51"/>
    </location>
</feature>
<dbReference type="Pfam" id="PF00072">
    <property type="entry name" value="Response_reg"/>
    <property type="match status" value="1"/>
</dbReference>
<evidence type="ECO:0000256" key="3">
    <source>
        <dbReference type="ARBA" id="ARBA00022840"/>
    </source>
</evidence>
<keyword evidence="12" id="KW-1185">Reference proteome</keyword>
<keyword evidence="3" id="KW-0067">ATP-binding</keyword>
<dbReference type="Gene3D" id="3.40.50.300">
    <property type="entry name" value="P-loop containing nucleotide triphosphate hydrolases"/>
    <property type="match status" value="1"/>
</dbReference>
<evidence type="ECO:0000256" key="7">
    <source>
        <dbReference type="ARBA" id="ARBA00023163"/>
    </source>
</evidence>
<dbReference type="AlphaFoldDB" id="A0A291HTE8"/>